<feature type="transmembrane region" description="Helical" evidence="13">
    <location>
        <begin position="1099"/>
        <end position="1121"/>
    </location>
</feature>
<dbReference type="Pfam" id="PF05241">
    <property type="entry name" value="EBP"/>
    <property type="match status" value="1"/>
</dbReference>
<feature type="transmembrane region" description="Helical" evidence="13">
    <location>
        <begin position="1224"/>
        <end position="1248"/>
    </location>
</feature>
<feature type="compositionally biased region" description="Basic residues" evidence="12">
    <location>
        <begin position="286"/>
        <end position="297"/>
    </location>
</feature>
<evidence type="ECO:0000256" key="10">
    <source>
        <dbReference type="ARBA" id="ARBA00023242"/>
    </source>
</evidence>
<feature type="domain" description="Zn(2)-C6 fungal-type" evidence="14">
    <location>
        <begin position="493"/>
        <end position="521"/>
    </location>
</feature>
<reference evidence="16" key="1">
    <citation type="submission" date="2020-01" db="EMBL/GenBank/DDBJ databases">
        <title>Identification and distribution of gene clusters putatively required for synthesis of sphingolipid metabolism inhibitors in phylogenetically diverse species of the filamentous fungus Fusarium.</title>
        <authorList>
            <person name="Kim H.-S."/>
            <person name="Busman M."/>
            <person name="Brown D.W."/>
            <person name="Divon H."/>
            <person name="Uhlig S."/>
            <person name="Proctor R.H."/>
        </authorList>
    </citation>
    <scope>NUCLEOTIDE SEQUENCE</scope>
    <source>
        <strain evidence="16">NRRL 53441</strain>
    </source>
</reference>
<dbReference type="PROSITE" id="PS51751">
    <property type="entry name" value="EXPERA"/>
    <property type="match status" value="1"/>
</dbReference>
<evidence type="ECO:0000256" key="6">
    <source>
        <dbReference type="ARBA" id="ARBA00023015"/>
    </source>
</evidence>
<evidence type="ECO:0000259" key="15">
    <source>
        <dbReference type="PROSITE" id="PS51751"/>
    </source>
</evidence>
<evidence type="ECO:0008006" key="18">
    <source>
        <dbReference type="Google" id="ProtNLM"/>
    </source>
</evidence>
<feature type="compositionally biased region" description="Polar residues" evidence="12">
    <location>
        <begin position="344"/>
        <end position="359"/>
    </location>
</feature>
<dbReference type="Proteomes" id="UP000605986">
    <property type="component" value="Unassembled WGS sequence"/>
</dbReference>
<dbReference type="OrthoDB" id="3598904at2759"/>
<dbReference type="PANTHER" id="PTHR36206">
    <property type="entry name" value="ASPERCRYPTIN BIOSYNTHESIS CLUSTER-SPECIFIC TRANSCRIPTION REGULATOR ATNN-RELATED"/>
    <property type="match status" value="1"/>
</dbReference>
<evidence type="ECO:0000256" key="3">
    <source>
        <dbReference type="ARBA" id="ARBA00022723"/>
    </source>
</evidence>
<dbReference type="SMART" id="SM00066">
    <property type="entry name" value="GAL4"/>
    <property type="match status" value="1"/>
</dbReference>
<comment type="subcellular location">
    <subcellularLocation>
        <location evidence="1">Membrane</location>
        <topology evidence="1">Multi-pass membrane protein</topology>
    </subcellularLocation>
</comment>
<dbReference type="InterPro" id="IPR036864">
    <property type="entry name" value="Zn2-C6_fun-type_DNA-bd_sf"/>
</dbReference>
<evidence type="ECO:0000256" key="11">
    <source>
        <dbReference type="PROSITE-ProRule" id="PRU01087"/>
    </source>
</evidence>
<feature type="transmembrane region" description="Helical" evidence="13">
    <location>
        <begin position="195"/>
        <end position="216"/>
    </location>
</feature>
<dbReference type="Pfam" id="PF00172">
    <property type="entry name" value="Zn_clus"/>
    <property type="match status" value="1"/>
</dbReference>
<proteinExistence type="predicted"/>
<feature type="transmembrane region" description="Helical" evidence="13">
    <location>
        <begin position="1153"/>
        <end position="1174"/>
    </location>
</feature>
<feature type="transmembrane region" description="Helical" evidence="13">
    <location>
        <begin position="1186"/>
        <end position="1204"/>
    </location>
</feature>
<keyword evidence="9" id="KW-0804">Transcription</keyword>
<dbReference type="PROSITE" id="PS50048">
    <property type="entry name" value="ZN2_CY6_FUNGAL_2"/>
    <property type="match status" value="1"/>
</dbReference>
<dbReference type="GO" id="GO:0070072">
    <property type="term" value="P:vacuolar proton-transporting V-type ATPase complex assembly"/>
    <property type="evidence" value="ECO:0007669"/>
    <property type="project" value="InterPro"/>
</dbReference>
<keyword evidence="4" id="KW-0862">Zinc</keyword>
<feature type="region of interest" description="Disordered" evidence="12">
    <location>
        <begin position="15"/>
        <end position="52"/>
    </location>
</feature>
<dbReference type="GO" id="GO:0003677">
    <property type="term" value="F:DNA binding"/>
    <property type="evidence" value="ECO:0007669"/>
    <property type="project" value="UniProtKB-KW"/>
</dbReference>
<evidence type="ECO:0000256" key="7">
    <source>
        <dbReference type="ARBA" id="ARBA00023125"/>
    </source>
</evidence>
<dbReference type="InterPro" id="IPR052360">
    <property type="entry name" value="Transcr_Regulatory_Proteins"/>
</dbReference>
<feature type="compositionally biased region" description="Acidic residues" evidence="12">
    <location>
        <begin position="423"/>
        <end position="440"/>
    </location>
</feature>
<evidence type="ECO:0000313" key="16">
    <source>
        <dbReference type="EMBL" id="KAF4450557.1"/>
    </source>
</evidence>
<dbReference type="InterPro" id="IPR001138">
    <property type="entry name" value="Zn2Cys6_DnaBD"/>
</dbReference>
<keyword evidence="3" id="KW-0479">Metal-binding</keyword>
<dbReference type="InterPro" id="IPR021858">
    <property type="entry name" value="Fun_TF"/>
</dbReference>
<dbReference type="PROSITE" id="PS00463">
    <property type="entry name" value="ZN2_CY6_FUNGAL_1"/>
    <property type="match status" value="1"/>
</dbReference>
<evidence type="ECO:0000256" key="2">
    <source>
        <dbReference type="ARBA" id="ARBA00022692"/>
    </source>
</evidence>
<feature type="transmembrane region" description="Helical" evidence="13">
    <location>
        <begin position="167"/>
        <end position="189"/>
    </location>
</feature>
<dbReference type="SUPFAM" id="SSF57701">
    <property type="entry name" value="Zn2/Cys6 DNA-binding domain"/>
    <property type="match status" value="1"/>
</dbReference>
<comment type="caution">
    <text evidence="16">The sequence shown here is derived from an EMBL/GenBank/DDBJ whole genome shotgun (WGS) entry which is preliminary data.</text>
</comment>
<feature type="domain" description="EXPERA" evidence="15">
    <location>
        <begin position="1097"/>
        <end position="1243"/>
    </location>
</feature>
<dbReference type="GO" id="GO:0008270">
    <property type="term" value="F:zinc ion binding"/>
    <property type="evidence" value="ECO:0007669"/>
    <property type="project" value="InterPro"/>
</dbReference>
<feature type="compositionally biased region" description="Low complexity" evidence="12">
    <location>
        <begin position="316"/>
        <end position="326"/>
    </location>
</feature>
<keyword evidence="5 11" id="KW-1133">Transmembrane helix</keyword>
<keyword evidence="8 11" id="KW-0472">Membrane</keyword>
<sequence length="1267" mass="142325">MVLLTMTPSIVEALEAAGPTETPQIEDHDEAEQEPSQPTKEPSLDEPEIGKPISHDQIVDLWKRLKAQGSSNYTLEQLLRGASVYIPPPPPKPEPSPEYKALMARLRREEEARTYERMINPPPPRETFKDHFPHSAASFASANRPTSAADPGDDDAAMEEVHKQVTLIINFLVSIAGVAGTLWVTARWWSLPSRLFLTMGGSILVAIAEVVVYNAYMWKMEEGRKKHGKVKEVREVVESWVLGKDEDEKTVLIKGKDKTEGDGVRKRRTEPKVETSESPAPSVPRSRAKPLRTYGKRSIRDDSPKEPNTKKRRISTEVTSSESSASKNTDKAAQSPPNNVAEASKNTPEPTATDKSTINPIKKGSILSFFKPLPPSYTVASSPKSDEPQPEATPPSSPPQPARIETRKKPRLLRFRGTSLSLLDDETTGDDTQGDDTETEEGTKSTGAALRERESSTSNTKSGKRGKPKTPTVQTTLNISNQAAFSECKAGNGCITCRIRRVKCDLAKPECQRCQTSKRQCDGYLPEDSTVTRRQLAQAARQISTIGPISQAFFQFPRDRSRSVTPPNLSFFDVFRTLTAPSTASFIPSQFWTRELLQLAHCEPAVWHATLALGALHQRHELAWQGHGYRTNDTLSSQAWDHYGHAIAYAREVKEPTRLLALSLALVSITNMMGRWLDSSVHILAGHRLLKQAGQNEDTSSAAEILTRLDLLAMTFSDSTSPYPYKQVPRMVWIDEVMRKTSEITSYAQAGTALYGLMRRLMMLSETTAIGLEEEAAARDFEMLQLTVQDLMAWEYKMGQFEKEHPNPHDEKGAVGVRLYHTLLRVFLAGGGFGPETRWDAYLGYYERIMTLAETLWSHLPSSHARSPLSLESGLIVPIFMVAQRCRHPWLRRRAISFLFKIKRQEGPWFSGGAAAVCQRIMEIEGQKYFDSDLAREDSPSPISMEDVPWEEWAEIEELPARLSWAGIERVPELERVRETLVVVNAEEKSVELSFIMSSGDDVGSFGQVRSETVMYGHTTKRTANELDTMDTLVKTVNATAEMPLNPYWPLNAALPHYAPNTLSSRALVASFVVGATIILGVTLSLIQQSRRKLSKFETFVTLWFALCGFIHLFFEGYFAVNFADIANRQFLFAQLWKEYSLSDSRYLTQDSFLVPMEAITAFLWGPMSFFCAWSIVKEHPLRHPVQLIISVGQIYGDILYFGTCYFNEVVRNIVYCRPEQFYFYMYYIFCNAIWIVIPTVLVIHSVVATKRAFAKVQAAEKMKKGL</sequence>
<evidence type="ECO:0000256" key="13">
    <source>
        <dbReference type="SAM" id="Phobius"/>
    </source>
</evidence>
<evidence type="ECO:0000256" key="12">
    <source>
        <dbReference type="SAM" id="MobiDB-lite"/>
    </source>
</evidence>
<dbReference type="Gene3D" id="4.10.240.10">
    <property type="entry name" value="Zn(2)-C6 fungal-type DNA-binding domain"/>
    <property type="match status" value="1"/>
</dbReference>
<evidence type="ECO:0000256" key="9">
    <source>
        <dbReference type="ARBA" id="ARBA00023163"/>
    </source>
</evidence>
<dbReference type="InterPro" id="IPR033118">
    <property type="entry name" value="EXPERA"/>
</dbReference>
<dbReference type="Pfam" id="PF11712">
    <property type="entry name" value="Vma12"/>
    <property type="match status" value="1"/>
</dbReference>
<feature type="compositionally biased region" description="Pro residues" evidence="12">
    <location>
        <begin position="391"/>
        <end position="401"/>
    </location>
</feature>
<keyword evidence="6" id="KW-0805">Transcription regulation</keyword>
<evidence type="ECO:0000256" key="4">
    <source>
        <dbReference type="ARBA" id="ARBA00022833"/>
    </source>
</evidence>
<keyword evidence="17" id="KW-1185">Reference proteome</keyword>
<dbReference type="AlphaFoldDB" id="A0A8H4P764"/>
<organism evidence="16 17">
    <name type="scientific">Fusarium austroafricanum</name>
    <dbReference type="NCBI Taxonomy" id="2364996"/>
    <lineage>
        <taxon>Eukaryota</taxon>
        <taxon>Fungi</taxon>
        <taxon>Dikarya</taxon>
        <taxon>Ascomycota</taxon>
        <taxon>Pezizomycotina</taxon>
        <taxon>Sordariomycetes</taxon>
        <taxon>Hypocreomycetidae</taxon>
        <taxon>Hypocreales</taxon>
        <taxon>Nectriaceae</taxon>
        <taxon>Fusarium</taxon>
        <taxon>Fusarium concolor species complex</taxon>
    </lineage>
</organism>
<protein>
    <recommendedName>
        <fullName evidence="18">Zn(2)-C6 fungal-type domain-containing protein</fullName>
    </recommendedName>
</protein>
<feature type="region of interest" description="Disordered" evidence="12">
    <location>
        <begin position="253"/>
        <end position="473"/>
    </location>
</feature>
<evidence type="ECO:0000256" key="5">
    <source>
        <dbReference type="ARBA" id="ARBA00022989"/>
    </source>
</evidence>
<evidence type="ECO:0000313" key="17">
    <source>
        <dbReference type="Proteomes" id="UP000605986"/>
    </source>
</evidence>
<accession>A0A8H4P764</accession>
<dbReference type="GO" id="GO:0000981">
    <property type="term" value="F:DNA-binding transcription factor activity, RNA polymerase II-specific"/>
    <property type="evidence" value="ECO:0007669"/>
    <property type="project" value="InterPro"/>
</dbReference>
<gene>
    <name evidence="16" type="ORF">F53441_6337</name>
</gene>
<name>A0A8H4P764_9HYPO</name>
<feature type="compositionally biased region" description="Basic and acidic residues" evidence="12">
    <location>
        <begin position="253"/>
        <end position="275"/>
    </location>
</feature>
<evidence type="ECO:0000256" key="1">
    <source>
        <dbReference type="ARBA" id="ARBA00004141"/>
    </source>
</evidence>
<keyword evidence="7" id="KW-0238">DNA-binding</keyword>
<feature type="transmembrane region" description="Helical" evidence="13">
    <location>
        <begin position="1067"/>
        <end position="1087"/>
    </location>
</feature>
<dbReference type="CDD" id="cd00067">
    <property type="entry name" value="GAL4"/>
    <property type="match status" value="1"/>
</dbReference>
<feature type="compositionally biased region" description="Basic and acidic residues" evidence="12">
    <location>
        <begin position="298"/>
        <end position="309"/>
    </location>
</feature>
<evidence type="ECO:0000259" key="14">
    <source>
        <dbReference type="PROSITE" id="PS50048"/>
    </source>
</evidence>
<dbReference type="InterPro" id="IPR021013">
    <property type="entry name" value="ATPase_Vma12"/>
</dbReference>
<dbReference type="EMBL" id="JAADJG010000245">
    <property type="protein sequence ID" value="KAF4450557.1"/>
    <property type="molecule type" value="Genomic_DNA"/>
</dbReference>
<dbReference type="Pfam" id="PF11951">
    <property type="entry name" value="Fungal_trans_2"/>
    <property type="match status" value="1"/>
</dbReference>
<keyword evidence="2 11" id="KW-0812">Transmembrane</keyword>
<evidence type="ECO:0000256" key="8">
    <source>
        <dbReference type="ARBA" id="ARBA00023136"/>
    </source>
</evidence>
<keyword evidence="10" id="KW-0539">Nucleus</keyword>
<dbReference type="PANTHER" id="PTHR36206:SF4">
    <property type="entry name" value="HYPOTHETICAL CONSERVED PROTEIN (EUROFUNG)-RELATED"/>
    <property type="match status" value="1"/>
</dbReference>
<dbReference type="GO" id="GO:0016020">
    <property type="term" value="C:membrane"/>
    <property type="evidence" value="ECO:0007669"/>
    <property type="project" value="UniProtKB-SubCell"/>
</dbReference>